<dbReference type="Pfam" id="PF07883">
    <property type="entry name" value="Cupin_2"/>
    <property type="match status" value="1"/>
</dbReference>
<dbReference type="Gene3D" id="2.60.120.10">
    <property type="entry name" value="Jelly Rolls"/>
    <property type="match status" value="1"/>
</dbReference>
<proteinExistence type="predicted"/>
<dbReference type="InterPro" id="IPR011051">
    <property type="entry name" value="RmlC_Cupin_sf"/>
</dbReference>
<reference evidence="2 3" key="1">
    <citation type="submission" date="2019-12" db="EMBL/GenBank/DDBJ databases">
        <title>Litoreibacter badius sp. nov., a novel bacteriochlorophyll a-containing bacterium in the genus Litoreibacter.</title>
        <authorList>
            <person name="Kanamuro M."/>
            <person name="Takabe Y."/>
            <person name="Mori K."/>
            <person name="Takaichi S."/>
            <person name="Hanada S."/>
        </authorList>
    </citation>
    <scope>NUCLEOTIDE SEQUENCE [LARGE SCALE GENOMIC DNA]</scope>
    <source>
        <strain evidence="2 3">K6</strain>
    </source>
</reference>
<sequence length="163" mass="18156">MTFAQDFQLSDCRPEGMRKAVKSKKPTIIHADDPRRQTGGVENRFDMLATGAETDGQYLLMQATIAPGGHPPKHIQTREEEMFYILSGTLTFHADGQEVVARAGTSLSIPKNVEHWFENVSDAPARMLVLFAPAGLEGWFEAATRSPERMREIGETTYGLKFV</sequence>
<evidence type="ECO:0000313" key="2">
    <source>
        <dbReference type="EMBL" id="GFE67074.1"/>
    </source>
</evidence>
<dbReference type="RefSeq" id="WP_159810710.1">
    <property type="nucleotide sequence ID" value="NZ_BLJE01000007.1"/>
</dbReference>
<dbReference type="AlphaFoldDB" id="A0A6N6JLT3"/>
<keyword evidence="3" id="KW-1185">Reference proteome</keyword>
<dbReference type="Proteomes" id="UP000436822">
    <property type="component" value="Unassembled WGS sequence"/>
</dbReference>
<comment type="caution">
    <text evidence="2">The sequence shown here is derived from an EMBL/GenBank/DDBJ whole genome shotgun (WGS) entry which is preliminary data.</text>
</comment>
<protein>
    <recommendedName>
        <fullName evidence="1">Cupin type-2 domain-containing protein</fullName>
    </recommendedName>
</protein>
<dbReference type="InterPro" id="IPR014710">
    <property type="entry name" value="RmlC-like_jellyroll"/>
</dbReference>
<feature type="domain" description="Cupin type-2" evidence="1">
    <location>
        <begin position="63"/>
        <end position="131"/>
    </location>
</feature>
<dbReference type="PANTHER" id="PTHR36440">
    <property type="entry name" value="PUTATIVE (AFU_ORTHOLOGUE AFUA_8G07350)-RELATED"/>
    <property type="match status" value="1"/>
</dbReference>
<organism evidence="2 3">
    <name type="scientific">Litoreibacter roseus</name>
    <dbReference type="NCBI Taxonomy" id="2601869"/>
    <lineage>
        <taxon>Bacteria</taxon>
        <taxon>Pseudomonadati</taxon>
        <taxon>Pseudomonadota</taxon>
        <taxon>Alphaproteobacteria</taxon>
        <taxon>Rhodobacterales</taxon>
        <taxon>Roseobacteraceae</taxon>
        <taxon>Litoreibacter</taxon>
    </lineage>
</organism>
<evidence type="ECO:0000313" key="3">
    <source>
        <dbReference type="Proteomes" id="UP000436822"/>
    </source>
</evidence>
<evidence type="ECO:0000259" key="1">
    <source>
        <dbReference type="Pfam" id="PF07883"/>
    </source>
</evidence>
<dbReference type="EMBL" id="BLJE01000007">
    <property type="protein sequence ID" value="GFE67074.1"/>
    <property type="molecule type" value="Genomic_DNA"/>
</dbReference>
<gene>
    <name evidence="2" type="ORF">KIN_41480</name>
</gene>
<accession>A0A6N6JLT3</accession>
<dbReference type="PANTHER" id="PTHR36440:SF1">
    <property type="entry name" value="PUTATIVE (AFU_ORTHOLOGUE AFUA_8G07350)-RELATED"/>
    <property type="match status" value="1"/>
</dbReference>
<dbReference type="SUPFAM" id="SSF51182">
    <property type="entry name" value="RmlC-like cupins"/>
    <property type="match status" value="1"/>
</dbReference>
<dbReference type="InterPro" id="IPR013096">
    <property type="entry name" value="Cupin_2"/>
</dbReference>
<dbReference type="OrthoDB" id="9798709at2"/>
<name>A0A6N6JLT3_9RHOB</name>
<dbReference type="InterPro" id="IPR053146">
    <property type="entry name" value="QDO-like"/>
</dbReference>